<dbReference type="SUPFAM" id="SSF56112">
    <property type="entry name" value="Protein kinase-like (PK-like)"/>
    <property type="match status" value="1"/>
</dbReference>
<dbReference type="Pfam" id="PF00069">
    <property type="entry name" value="Pkinase"/>
    <property type="match status" value="1"/>
</dbReference>
<dbReference type="OrthoDB" id="336747at2759"/>
<organism evidence="2 3">
    <name type="scientific">Cloeon dipterum</name>
    <dbReference type="NCBI Taxonomy" id="197152"/>
    <lineage>
        <taxon>Eukaryota</taxon>
        <taxon>Metazoa</taxon>
        <taxon>Ecdysozoa</taxon>
        <taxon>Arthropoda</taxon>
        <taxon>Hexapoda</taxon>
        <taxon>Insecta</taxon>
        <taxon>Pterygota</taxon>
        <taxon>Palaeoptera</taxon>
        <taxon>Ephemeroptera</taxon>
        <taxon>Pisciforma</taxon>
        <taxon>Baetidae</taxon>
        <taxon>Cloeon</taxon>
    </lineage>
</organism>
<dbReference type="AlphaFoldDB" id="A0A8S1DS79"/>
<dbReference type="Proteomes" id="UP000494165">
    <property type="component" value="Unassembled WGS sequence"/>
</dbReference>
<dbReference type="GO" id="GO:0005524">
    <property type="term" value="F:ATP binding"/>
    <property type="evidence" value="ECO:0007669"/>
    <property type="project" value="InterPro"/>
</dbReference>
<name>A0A8S1DS79_9INSE</name>
<accession>A0A8S1DS79</accession>
<evidence type="ECO:0000313" key="2">
    <source>
        <dbReference type="EMBL" id="CAB3383147.1"/>
    </source>
</evidence>
<evidence type="ECO:0000313" key="3">
    <source>
        <dbReference type="Proteomes" id="UP000494165"/>
    </source>
</evidence>
<dbReference type="FunFam" id="1.10.510.10:FF:001592">
    <property type="entry name" value="Peripheral plasma membrane protein CASK"/>
    <property type="match status" value="1"/>
</dbReference>
<gene>
    <name evidence="2" type="ORF">CLODIP_2_CD11731</name>
</gene>
<dbReference type="Gene3D" id="1.10.510.10">
    <property type="entry name" value="Transferase(Phosphotransferase) domain 1"/>
    <property type="match status" value="1"/>
</dbReference>
<evidence type="ECO:0000259" key="1">
    <source>
        <dbReference type="PROSITE" id="PS50011"/>
    </source>
</evidence>
<dbReference type="PANTHER" id="PTHR24347">
    <property type="entry name" value="SERINE/THREONINE-PROTEIN KINASE"/>
    <property type="match status" value="1"/>
</dbReference>
<proteinExistence type="predicted"/>
<sequence>MTMAEDDVLFDDVYELCEIIGKGPHSVVRRCLHRQTGQQFAVKVVDVARFTATPGLSTAEKAFSFTQYDFRWAFNSLINSQFTSVLTILRRKLAQCTILYINHNKQKGVQEGDLKREATICHMLKHPHIVELLETYSSEGMLYMVFEFMDGSDLCFEIVRRAMAGFVYSEAVASHYMRQITEALRYCHDNDIVHRDIKPHAILLASKENSAPVKLGGFGSAVQLAEGQTTLQPQPGRMGAPHFMAPEVVLRRPSGKPADVWALGVLLHVLLSGALPFVGSRDRLGDSIVRGQLRLDGGEWSLVSGSAKELVRGMLQTDPTQRFTIHQVLSHLWIKERASGAPKMHLSGTVDEMRRFNARRKLKGAVLSAVSSSKWGLLGDDELAVDHRATSRGE</sequence>
<reference evidence="2 3" key="1">
    <citation type="submission" date="2020-04" db="EMBL/GenBank/DDBJ databases">
        <authorList>
            <person name="Alioto T."/>
            <person name="Alioto T."/>
            <person name="Gomez Garrido J."/>
        </authorList>
    </citation>
    <scope>NUCLEOTIDE SEQUENCE [LARGE SCALE GENOMIC DNA]</scope>
</reference>
<keyword evidence="3" id="KW-1185">Reference proteome</keyword>
<dbReference type="InterPro" id="IPR000719">
    <property type="entry name" value="Prot_kinase_dom"/>
</dbReference>
<dbReference type="PROSITE" id="PS50011">
    <property type="entry name" value="PROTEIN_KINASE_DOM"/>
    <property type="match status" value="1"/>
</dbReference>
<dbReference type="InterPro" id="IPR011009">
    <property type="entry name" value="Kinase-like_dom_sf"/>
</dbReference>
<feature type="domain" description="Protein kinase" evidence="1">
    <location>
        <begin position="14"/>
        <end position="334"/>
    </location>
</feature>
<dbReference type="GO" id="GO:0004672">
    <property type="term" value="F:protein kinase activity"/>
    <property type="evidence" value="ECO:0007669"/>
    <property type="project" value="InterPro"/>
</dbReference>
<dbReference type="Gene3D" id="3.30.200.20">
    <property type="entry name" value="Phosphorylase Kinase, domain 1"/>
    <property type="match status" value="2"/>
</dbReference>
<comment type="caution">
    <text evidence="2">The sequence shown here is derived from an EMBL/GenBank/DDBJ whole genome shotgun (WGS) entry which is preliminary data.</text>
</comment>
<dbReference type="EMBL" id="CADEPI010000298">
    <property type="protein sequence ID" value="CAB3383147.1"/>
    <property type="molecule type" value="Genomic_DNA"/>
</dbReference>
<protein>
    <recommendedName>
        <fullName evidence="1">Protein kinase domain-containing protein</fullName>
    </recommendedName>
</protein>
<feature type="non-terminal residue" evidence="2">
    <location>
        <position position="1"/>
    </location>
</feature>
<dbReference type="Gene3D" id="6.10.140.620">
    <property type="match status" value="1"/>
</dbReference>